<dbReference type="AlphaFoldDB" id="A0AAQ3KBB1"/>
<evidence type="ECO:0000256" key="1">
    <source>
        <dbReference type="SAM" id="Coils"/>
    </source>
</evidence>
<evidence type="ECO:0000313" key="3">
    <source>
        <dbReference type="Proteomes" id="UP001327560"/>
    </source>
</evidence>
<dbReference type="Proteomes" id="UP001327560">
    <property type="component" value="Chromosome 4"/>
</dbReference>
<name>A0AAQ3KBB1_9LILI</name>
<proteinExistence type="predicted"/>
<keyword evidence="1" id="KW-0175">Coiled coil</keyword>
<protein>
    <recommendedName>
        <fullName evidence="4">Transposase, Ptta/En/Spm, plant</fullName>
    </recommendedName>
</protein>
<keyword evidence="3" id="KW-1185">Reference proteome</keyword>
<gene>
    <name evidence="2" type="ORF">Cni_G14135</name>
</gene>
<organism evidence="2 3">
    <name type="scientific">Canna indica</name>
    <name type="common">Indian-shot</name>
    <dbReference type="NCBI Taxonomy" id="4628"/>
    <lineage>
        <taxon>Eukaryota</taxon>
        <taxon>Viridiplantae</taxon>
        <taxon>Streptophyta</taxon>
        <taxon>Embryophyta</taxon>
        <taxon>Tracheophyta</taxon>
        <taxon>Spermatophyta</taxon>
        <taxon>Magnoliopsida</taxon>
        <taxon>Liliopsida</taxon>
        <taxon>Zingiberales</taxon>
        <taxon>Cannaceae</taxon>
        <taxon>Canna</taxon>
    </lineage>
</organism>
<evidence type="ECO:0008006" key="4">
    <source>
        <dbReference type="Google" id="ProtNLM"/>
    </source>
</evidence>
<sequence>MLEVADLQSLVLKSLGMKWAIYKGKLKAEYFEGLDTVDEQLDNKHDRVPRDQWTMLVTHWNSRKGKEVFKKKLSELPNTSQFQEGVAMEDDIYSQVFGPERSGLVRGIGLGATPTSLWDSSSSIGTSRNIQVSQHDDEVNKLKEEVKALKSNQARMEAELGQLKLFMG</sequence>
<evidence type="ECO:0000313" key="2">
    <source>
        <dbReference type="EMBL" id="WOL05407.1"/>
    </source>
</evidence>
<dbReference type="EMBL" id="CP136893">
    <property type="protein sequence ID" value="WOL05407.1"/>
    <property type="molecule type" value="Genomic_DNA"/>
</dbReference>
<reference evidence="2 3" key="1">
    <citation type="submission" date="2023-10" db="EMBL/GenBank/DDBJ databases">
        <title>Chromosome-scale genome assembly provides insights into flower coloration mechanisms of Canna indica.</title>
        <authorList>
            <person name="Li C."/>
        </authorList>
    </citation>
    <scope>NUCLEOTIDE SEQUENCE [LARGE SCALE GENOMIC DNA]</scope>
    <source>
        <tissue evidence="2">Flower</tissue>
    </source>
</reference>
<accession>A0AAQ3KBB1</accession>
<feature type="coiled-coil region" evidence="1">
    <location>
        <begin position="132"/>
        <end position="159"/>
    </location>
</feature>